<keyword evidence="12" id="KW-0106">Calcium</keyword>
<keyword evidence="3 12" id="KW-0479">Metal-binding</keyword>
<feature type="binding site" evidence="11">
    <location>
        <begin position="233"/>
        <end position="235"/>
    </location>
    <ligand>
        <name>substrate</name>
    </ligand>
</feature>
<feature type="binding site" evidence="12">
    <location>
        <position position="79"/>
    </location>
    <ligand>
        <name>Zn(2+)</name>
        <dbReference type="ChEBI" id="CHEBI:29105"/>
        <label>2</label>
        <note>catalytic</note>
    </ligand>
</feature>
<evidence type="ECO:0000313" key="13">
    <source>
        <dbReference type="EMBL" id="AIZ36391.1"/>
    </source>
</evidence>
<dbReference type="AlphaFoldDB" id="A0A0B4S162"/>
<dbReference type="PANTHER" id="PTHR43694:SF1">
    <property type="entry name" value="RIBONUCLEASE J"/>
    <property type="match status" value="1"/>
</dbReference>
<comment type="function">
    <text evidence="9">An RNase that has 5'-3' exonuclease and possibly endonuclease activity. Involved in maturation of rRNA and in some organisms also mRNA maturation and/or decay.</text>
</comment>
<evidence type="ECO:0000256" key="3">
    <source>
        <dbReference type="ARBA" id="ARBA00022723"/>
    </source>
</evidence>
<feature type="binding site" evidence="12">
    <location>
        <position position="52"/>
    </location>
    <ligand>
        <name>Ca(2+)</name>
        <dbReference type="ChEBI" id="CHEBI:29108"/>
    </ligand>
</feature>
<dbReference type="Pfam" id="PF17770">
    <property type="entry name" value="RNase_J_C"/>
    <property type="match status" value="1"/>
</dbReference>
<evidence type="ECO:0000256" key="12">
    <source>
        <dbReference type="PIRSR" id="PIRSR004803-3"/>
    </source>
</evidence>
<dbReference type="EC" id="3.1.-.-" evidence="9"/>
<dbReference type="KEGG" id="pmic:NW74_03080"/>
<dbReference type="Pfam" id="PF22505">
    <property type="entry name" value="RNase_J_b_CASP"/>
    <property type="match status" value="1"/>
</dbReference>
<evidence type="ECO:0000256" key="9">
    <source>
        <dbReference type="HAMAP-Rule" id="MF_01491"/>
    </source>
</evidence>
<keyword evidence="6 12" id="KW-0862">Zinc</keyword>
<keyword evidence="5 9" id="KW-0378">Hydrolase</keyword>
<dbReference type="SMART" id="SM00849">
    <property type="entry name" value="Lactamase_B"/>
    <property type="match status" value="1"/>
</dbReference>
<keyword evidence="1 9" id="KW-0963">Cytoplasm</keyword>
<keyword evidence="2 9" id="KW-0540">Nuclease</keyword>
<feature type="binding site" evidence="12">
    <location>
        <position position="77"/>
    </location>
    <ligand>
        <name>Zn(2+)</name>
        <dbReference type="ChEBI" id="CHEBI:29105"/>
        <label>1</label>
        <note>catalytic</note>
    </ligand>
</feature>
<dbReference type="GO" id="GO:0004521">
    <property type="term" value="F:RNA endonuclease activity"/>
    <property type="evidence" value="ECO:0007669"/>
    <property type="project" value="UniProtKB-UniRule"/>
</dbReference>
<evidence type="ECO:0000256" key="1">
    <source>
        <dbReference type="ARBA" id="ARBA00022490"/>
    </source>
</evidence>
<dbReference type="Gene3D" id="3.60.15.10">
    <property type="entry name" value="Ribonuclease Z/Hydroxyacylglutathione hydrolase-like"/>
    <property type="match status" value="1"/>
</dbReference>
<feature type="binding site" evidence="9 11">
    <location>
        <begin position="365"/>
        <end position="369"/>
    </location>
    <ligand>
        <name>substrate</name>
    </ligand>
</feature>
<feature type="binding site" evidence="12">
    <location>
        <position position="50"/>
    </location>
    <ligand>
        <name>Ca(2+)</name>
        <dbReference type="ChEBI" id="CHEBI:29108"/>
    </ligand>
</feature>
<dbReference type="SUPFAM" id="SSF56281">
    <property type="entry name" value="Metallo-hydrolase/oxidoreductase"/>
    <property type="match status" value="1"/>
</dbReference>
<dbReference type="InterPro" id="IPR055132">
    <property type="entry name" value="RNase_J_b_CASP"/>
</dbReference>
<sequence length="557" mass="62129">MVQKNKKKTLKMIPLGGVGEIGKNMSILEYDDEIIILDCGMTFPDDDMPGIDIVIPDITYLMKNIDRVKALFLTHGHEDHIGAVPYILKKINVPVYGTKLTLGLVESKLQEHNISKENLHLVNAGETVKTKHFSVEYIRACHSIPDSVSFGIKTPVGNIIFTGDFKIDYTPIDGDKMDLHRIAQWGMDGVMLLCADSTNVERPGYTLSESSVGDTFIELFSKAYGRIIVATFASNLHRVQQIIKAAEKFKRKVAVSGRSMVNVIKVATELNKLEIKKGTLIDLKDINKYDESEIVLLMTGSQGEPMSALNRMAYGEHRKLVLTENDTVIISASPIPGNEKIFFGLVNRLVEMGVKVIHSSLADVHVSGHACQEELKLIHTLVKPKYFIPVHGESRHLKRHAKLAVEMGMPEENIFIGRNGTVFEFNYKQEGFISGTVESGNILVDGLGVGDVGSAVLRDRKHLSEDGIIIVMVVLEKSTKEIISGPEIVSRGFIYVKENLDLVSEMRKVVENTLNICKEDSITDIGTMRYNIRKDLNSYIYHEIKRGPMIIPIITEL</sequence>
<dbReference type="GO" id="GO:0006364">
    <property type="term" value="P:rRNA processing"/>
    <property type="evidence" value="ECO:0007669"/>
    <property type="project" value="UniProtKB-UniRule"/>
</dbReference>
<dbReference type="EMBL" id="CP009761">
    <property type="protein sequence ID" value="AIZ36391.1"/>
    <property type="molecule type" value="Genomic_DNA"/>
</dbReference>
<proteinExistence type="inferred from homology"/>
<evidence type="ECO:0000313" key="14">
    <source>
        <dbReference type="Proteomes" id="UP000031386"/>
    </source>
</evidence>
<dbReference type="GO" id="GO:0008270">
    <property type="term" value="F:zinc ion binding"/>
    <property type="evidence" value="ECO:0007669"/>
    <property type="project" value="InterPro"/>
</dbReference>
<dbReference type="Pfam" id="PF00753">
    <property type="entry name" value="Lactamase_B"/>
    <property type="match status" value="1"/>
</dbReference>
<feature type="binding site" evidence="12">
    <location>
        <position position="391"/>
    </location>
    <ligand>
        <name>Zn(2+)</name>
        <dbReference type="ChEBI" id="CHEBI:29105"/>
        <label>1</label>
        <note>catalytic</note>
    </ligand>
</feature>
<keyword evidence="8 9" id="KW-0694">RNA-binding</keyword>
<comment type="similarity">
    <text evidence="9">Belongs to the metallo-beta-lactamase superfamily. RNA-metabolizing metallo-beta-lactamase-like family. Bacterial RNase J subfamily.</text>
</comment>
<dbReference type="NCBIfam" id="TIGR00649">
    <property type="entry name" value="MG423"/>
    <property type="match status" value="1"/>
</dbReference>
<dbReference type="GO" id="GO:0005737">
    <property type="term" value="C:cytoplasm"/>
    <property type="evidence" value="ECO:0007669"/>
    <property type="project" value="UniProtKB-SubCell"/>
</dbReference>
<evidence type="ECO:0000256" key="2">
    <source>
        <dbReference type="ARBA" id="ARBA00022722"/>
    </source>
</evidence>
<dbReference type="RefSeq" id="WP_004833574.1">
    <property type="nucleotide sequence ID" value="NZ_CP031971.1"/>
</dbReference>
<feature type="binding site" evidence="12">
    <location>
        <position position="80"/>
    </location>
    <ligand>
        <name>Zn(2+)</name>
        <dbReference type="ChEBI" id="CHEBI:29105"/>
        <label>1</label>
        <note>catalytic</note>
    </ligand>
</feature>
<dbReference type="PANTHER" id="PTHR43694">
    <property type="entry name" value="RIBONUCLEASE J"/>
    <property type="match status" value="1"/>
</dbReference>
<dbReference type="InterPro" id="IPR036866">
    <property type="entry name" value="RibonucZ/Hydroxyglut_hydro"/>
</dbReference>
<reference evidence="13 14" key="1">
    <citation type="submission" date="2014-10" db="EMBL/GenBank/DDBJ databases">
        <title>Complete genome sequence of Parvimonas micra KCOM 1535 (= ChDC B708).</title>
        <authorList>
            <person name="Kook J.-K."/>
            <person name="Park S.-N."/>
            <person name="Lim Y.K."/>
            <person name="Roh H."/>
        </authorList>
    </citation>
    <scope>NUCLEOTIDE SEQUENCE [LARGE SCALE GENOMIC DNA]</scope>
    <source>
        <strain evidence="14">KCOM 1535 / ChDC B708</strain>
    </source>
</reference>
<evidence type="ECO:0000256" key="7">
    <source>
        <dbReference type="ARBA" id="ARBA00022839"/>
    </source>
</evidence>
<dbReference type="InterPro" id="IPR030854">
    <property type="entry name" value="RNase_J_bac"/>
</dbReference>
<evidence type="ECO:0000256" key="6">
    <source>
        <dbReference type="ARBA" id="ARBA00022833"/>
    </source>
</evidence>
<dbReference type="Proteomes" id="UP000031386">
    <property type="component" value="Chromosome"/>
</dbReference>
<dbReference type="HAMAP" id="MF_01491">
    <property type="entry name" value="RNase_J_bact"/>
    <property type="match status" value="1"/>
</dbReference>
<comment type="cofactor">
    <cofactor evidence="12">
        <name>Ca(2+)</name>
        <dbReference type="ChEBI" id="CHEBI:29108"/>
    </cofactor>
    <text evidence="12">Binds 1 Ca(2+) cation per subunit. Seen in 1 crystal structure, it is not clear if it is physiologically important.</text>
</comment>
<keyword evidence="4 9" id="KW-0255">Endonuclease</keyword>
<comment type="cofactor">
    <cofactor evidence="12">
        <name>Zn(2+)</name>
        <dbReference type="ChEBI" id="CHEBI:29105"/>
    </cofactor>
    <text evidence="12">Binds 2 Zn(2+) ions per subunit. It is not clear if Zn(2+) or Mg(2+) is physiologically important.</text>
</comment>
<keyword evidence="14" id="KW-1185">Reference proteome</keyword>
<dbReference type="InterPro" id="IPR004613">
    <property type="entry name" value="RNase_J"/>
</dbReference>
<dbReference type="InterPro" id="IPR041636">
    <property type="entry name" value="RNase_J_C"/>
</dbReference>
<dbReference type="PIRSF" id="PIRSF004803">
    <property type="entry name" value="RnjA"/>
    <property type="match status" value="1"/>
</dbReference>
<dbReference type="GO" id="GO:0004534">
    <property type="term" value="F:5'-3' RNA exonuclease activity"/>
    <property type="evidence" value="ECO:0007669"/>
    <property type="project" value="UniProtKB-UniRule"/>
</dbReference>
<feature type="active site" description="Proton acceptor" evidence="10">
    <location>
        <position position="369"/>
    </location>
</feature>
<dbReference type="Pfam" id="PF07521">
    <property type="entry name" value="RMMBL"/>
    <property type="match status" value="1"/>
</dbReference>
<evidence type="ECO:0000256" key="4">
    <source>
        <dbReference type="ARBA" id="ARBA00022759"/>
    </source>
</evidence>
<dbReference type="STRING" id="33033.NW74_03080"/>
<dbReference type="InterPro" id="IPR042173">
    <property type="entry name" value="RNase_J_2"/>
</dbReference>
<evidence type="ECO:0000256" key="10">
    <source>
        <dbReference type="PIRSR" id="PIRSR004803-1"/>
    </source>
</evidence>
<evidence type="ECO:0000256" key="8">
    <source>
        <dbReference type="ARBA" id="ARBA00022884"/>
    </source>
</evidence>
<protein>
    <recommendedName>
        <fullName evidence="9">Ribonuclease J</fullName>
        <shortName evidence="9">RNase J</shortName>
        <ecNumber evidence="9">3.1.-.-</ecNumber>
    </recommendedName>
</protein>
<dbReference type="OrthoDB" id="9758375at2"/>
<dbReference type="Gene3D" id="3.40.50.10710">
    <property type="entry name" value="Metallo-hydrolase/oxidoreductase"/>
    <property type="match status" value="1"/>
</dbReference>
<comment type="subunit">
    <text evidence="9">Homodimer, may be a subunit of the RNA degradosome.</text>
</comment>
<feature type="active site" description="Proton donor" evidence="10">
    <location>
        <position position="196"/>
    </location>
</feature>
<keyword evidence="9" id="KW-0698">rRNA processing</keyword>
<evidence type="ECO:0000256" key="5">
    <source>
        <dbReference type="ARBA" id="ARBA00022801"/>
    </source>
</evidence>
<feature type="binding site" evidence="12">
    <location>
        <position position="164"/>
    </location>
    <ligand>
        <name>Zn(2+)</name>
        <dbReference type="ChEBI" id="CHEBI:29105"/>
        <label>2</label>
        <note>catalytic</note>
    </ligand>
</feature>
<keyword evidence="7 9" id="KW-0269">Exonuclease</keyword>
<dbReference type="InterPro" id="IPR001279">
    <property type="entry name" value="Metallo-B-lactamas"/>
</dbReference>
<feature type="binding site" evidence="12">
    <location>
        <position position="142"/>
    </location>
    <ligand>
        <name>Zn(2+)</name>
        <dbReference type="ChEBI" id="CHEBI:29105"/>
        <label>1</label>
        <note>catalytic</note>
    </ligand>
</feature>
<dbReference type="CDD" id="cd07714">
    <property type="entry name" value="RNaseJ_MBL-fold"/>
    <property type="match status" value="1"/>
</dbReference>
<gene>
    <name evidence="9" type="primary">rnj</name>
    <name evidence="13" type="ORF">NW74_03080</name>
</gene>
<accession>A0A0B4S162</accession>
<dbReference type="InterPro" id="IPR011108">
    <property type="entry name" value="RMMBL"/>
</dbReference>
<feature type="binding site" evidence="12">
    <location>
        <position position="445"/>
    </location>
    <ligand>
        <name>Ca(2+)</name>
        <dbReference type="ChEBI" id="CHEBI:29108"/>
    </ligand>
</feature>
<name>A0A0B4S162_9FIRM</name>
<feature type="binding site" evidence="12">
    <location>
        <position position="75"/>
    </location>
    <ligand>
        <name>Zn(2+)</name>
        <dbReference type="ChEBI" id="CHEBI:29105"/>
        <label>1</label>
        <note>catalytic</note>
    </ligand>
</feature>
<organism evidence="13 14">
    <name type="scientific">Parvimonas micra</name>
    <dbReference type="NCBI Taxonomy" id="33033"/>
    <lineage>
        <taxon>Bacteria</taxon>
        <taxon>Bacillati</taxon>
        <taxon>Bacillota</taxon>
        <taxon>Tissierellia</taxon>
        <taxon>Tissierellales</taxon>
        <taxon>Peptoniphilaceae</taxon>
        <taxon>Parvimonas</taxon>
    </lineage>
</organism>
<evidence type="ECO:0000256" key="11">
    <source>
        <dbReference type="PIRSR" id="PIRSR004803-2"/>
    </source>
</evidence>
<dbReference type="Gene3D" id="3.10.20.580">
    <property type="match status" value="1"/>
</dbReference>
<dbReference type="GO" id="GO:0003723">
    <property type="term" value="F:RNA binding"/>
    <property type="evidence" value="ECO:0007669"/>
    <property type="project" value="UniProtKB-UniRule"/>
</dbReference>
<comment type="subcellular location">
    <subcellularLocation>
        <location evidence="9">Cytoplasm</location>
    </subcellularLocation>
</comment>